<feature type="region of interest" description="Disordered" evidence="2">
    <location>
        <begin position="1"/>
        <end position="29"/>
    </location>
</feature>
<accession>A0A8D0GZA5</accession>
<dbReference type="Gene3D" id="1.10.4020.10">
    <property type="entry name" value="DNA breaking-rejoining enzymes"/>
    <property type="match status" value="1"/>
</dbReference>
<dbReference type="PROSITE" id="PS50804">
    <property type="entry name" value="SCAN_BOX"/>
    <property type="match status" value="1"/>
</dbReference>
<reference evidence="4" key="2">
    <citation type="submission" date="2025-09" db="UniProtKB">
        <authorList>
            <consortium name="Ensembl"/>
        </authorList>
    </citation>
    <scope>IDENTIFICATION</scope>
</reference>
<dbReference type="Pfam" id="PF02023">
    <property type="entry name" value="SCAN"/>
    <property type="match status" value="1"/>
</dbReference>
<dbReference type="AlphaFoldDB" id="A0A8D0GZA5"/>
<dbReference type="SUPFAM" id="SSF47353">
    <property type="entry name" value="Retrovirus capsid dimerization domain-like"/>
    <property type="match status" value="1"/>
</dbReference>
<dbReference type="OMA" id="VLEPCTA"/>
<dbReference type="InterPro" id="IPR003309">
    <property type="entry name" value="SCAN_dom"/>
</dbReference>
<feature type="domain" description="SCAN box" evidence="3">
    <location>
        <begin position="181"/>
        <end position="246"/>
    </location>
</feature>
<dbReference type="InterPro" id="IPR038269">
    <property type="entry name" value="SCAN_sf"/>
</dbReference>
<evidence type="ECO:0000256" key="2">
    <source>
        <dbReference type="SAM" id="MobiDB-lite"/>
    </source>
</evidence>
<evidence type="ECO:0000313" key="4">
    <source>
        <dbReference type="Ensembl" id="ENSSPUP00000012198.1"/>
    </source>
</evidence>
<name>A0A8D0GZA5_SPHPU</name>
<dbReference type="Ensembl" id="ENSSPUT00000013007.1">
    <property type="protein sequence ID" value="ENSSPUP00000012198.1"/>
    <property type="gene ID" value="ENSSPUG00000009369.1"/>
</dbReference>
<feature type="compositionally biased region" description="Basic and acidic residues" evidence="2">
    <location>
        <begin position="1"/>
        <end position="10"/>
    </location>
</feature>
<organism evidence="4 5">
    <name type="scientific">Sphenodon punctatus</name>
    <name type="common">Tuatara</name>
    <name type="synonym">Hatteria punctata</name>
    <dbReference type="NCBI Taxonomy" id="8508"/>
    <lineage>
        <taxon>Eukaryota</taxon>
        <taxon>Metazoa</taxon>
        <taxon>Chordata</taxon>
        <taxon>Craniata</taxon>
        <taxon>Vertebrata</taxon>
        <taxon>Euteleostomi</taxon>
        <taxon>Lepidosauria</taxon>
        <taxon>Sphenodontia</taxon>
        <taxon>Sphenodontidae</taxon>
        <taxon>Sphenodon</taxon>
    </lineage>
</organism>
<dbReference type="Proteomes" id="UP000694392">
    <property type="component" value="Unplaced"/>
</dbReference>
<keyword evidence="1" id="KW-0539">Nucleus</keyword>
<feature type="compositionally biased region" description="Polar residues" evidence="2">
    <location>
        <begin position="304"/>
        <end position="321"/>
    </location>
</feature>
<proteinExistence type="predicted"/>
<protein>
    <recommendedName>
        <fullName evidence="3">SCAN box domain-containing protein</fullName>
    </recommendedName>
</protein>
<feature type="region of interest" description="Disordered" evidence="2">
    <location>
        <begin position="290"/>
        <end position="324"/>
    </location>
</feature>
<dbReference type="PANTHER" id="PTHR45935">
    <property type="entry name" value="PROTEIN ZBED8-RELATED"/>
    <property type="match status" value="1"/>
</dbReference>
<dbReference type="GeneTree" id="ENSGT00940000154715"/>
<keyword evidence="5" id="KW-1185">Reference proteome</keyword>
<sequence length="339" mass="38622">MEAHKLRENCCRAATGGRSSSPGSPIPGTQEMRKVVKMEEQEPADHKPREGAGIVPFIIQAGITEELLGQMEPQEGLPQSWEAQWERVLEAVQAPPTPAWHNLQLPELTKRDDIEAYLVTFERVADACQWPRGEWVTRLVPALRGEAQQAYSSLDTNDRRDYRKVKSAILQGYNISTDMQRQRFRQFRYQEAEGPREVCSLLQELCCRWLKPESCTKEQILEQLILEQFLNILPQEMQSWVRERGPGPETCSQAVALAECFLLRQQEAKRQEQQVLETFKETAESFPEMEKAVSDVGQEEENGDASSLATDSRNDSANQALQRDLGRALRGKKVYAYAQ</sequence>
<dbReference type="CDD" id="cd07936">
    <property type="entry name" value="SCAN"/>
    <property type="match status" value="1"/>
</dbReference>
<dbReference type="InterPro" id="IPR050916">
    <property type="entry name" value="SCAN-C2H2_zinc_finger"/>
</dbReference>
<evidence type="ECO:0000256" key="1">
    <source>
        <dbReference type="ARBA" id="ARBA00023242"/>
    </source>
</evidence>
<dbReference type="PANTHER" id="PTHR45935:SF15">
    <property type="entry name" value="SCAN BOX DOMAIN-CONTAINING PROTEIN"/>
    <property type="match status" value="1"/>
</dbReference>
<reference evidence="4" key="1">
    <citation type="submission" date="2025-08" db="UniProtKB">
        <authorList>
            <consortium name="Ensembl"/>
        </authorList>
    </citation>
    <scope>IDENTIFICATION</scope>
</reference>
<dbReference type="FunFam" id="1.10.4020.10:FF:000001">
    <property type="entry name" value="zinc finger protein 263 isoform X1"/>
    <property type="match status" value="1"/>
</dbReference>
<evidence type="ECO:0000259" key="3">
    <source>
        <dbReference type="PROSITE" id="PS50804"/>
    </source>
</evidence>
<dbReference type="SMART" id="SM00431">
    <property type="entry name" value="SCAN"/>
    <property type="match status" value="1"/>
</dbReference>
<feature type="compositionally biased region" description="Low complexity" evidence="2">
    <location>
        <begin position="16"/>
        <end position="28"/>
    </location>
</feature>
<evidence type="ECO:0000313" key="5">
    <source>
        <dbReference type="Proteomes" id="UP000694392"/>
    </source>
</evidence>